<name>A0A1A9V1H8_GLOAU</name>
<dbReference type="AlphaFoldDB" id="A0A1A9V1H8"/>
<evidence type="ECO:0000313" key="2">
    <source>
        <dbReference type="Proteomes" id="UP000078200"/>
    </source>
</evidence>
<sequence length="205" mass="23154">MNERTNERTNDVLMHGHFIEGSRIHHNHRKLYSSDDDDDDVDDDVDDAICSFCCCIIMCFSATTAIILDLSMCATCSNTKRNVGTNLFLISMNDIFDLIIMKEYCVLLLKPHAIFMFSNSLRGGYVLHAHVNDAPKIAQKPEQPGYPATTMGVLLSNPPNKQQMTVGIKQEVFVLLKCLHTYTQQHCHSTIEKTLKAELLSYIVI</sequence>
<evidence type="ECO:0000313" key="1">
    <source>
        <dbReference type="EnsemblMetazoa" id="GAUT022789-PA"/>
    </source>
</evidence>
<dbReference type="EnsemblMetazoa" id="GAUT022789-RA">
    <property type="protein sequence ID" value="GAUT022789-PA"/>
    <property type="gene ID" value="GAUT022789"/>
</dbReference>
<dbReference type="Proteomes" id="UP000078200">
    <property type="component" value="Unassembled WGS sequence"/>
</dbReference>
<reference evidence="1" key="1">
    <citation type="submission" date="2020-05" db="UniProtKB">
        <authorList>
            <consortium name="EnsemblMetazoa"/>
        </authorList>
    </citation>
    <scope>IDENTIFICATION</scope>
    <source>
        <strain evidence="1">TTRI</strain>
    </source>
</reference>
<accession>A0A1A9V1H8</accession>
<organism evidence="1 2">
    <name type="scientific">Glossina austeni</name>
    <name type="common">Savannah tsetse fly</name>
    <dbReference type="NCBI Taxonomy" id="7395"/>
    <lineage>
        <taxon>Eukaryota</taxon>
        <taxon>Metazoa</taxon>
        <taxon>Ecdysozoa</taxon>
        <taxon>Arthropoda</taxon>
        <taxon>Hexapoda</taxon>
        <taxon>Insecta</taxon>
        <taxon>Pterygota</taxon>
        <taxon>Neoptera</taxon>
        <taxon>Endopterygota</taxon>
        <taxon>Diptera</taxon>
        <taxon>Brachycera</taxon>
        <taxon>Muscomorpha</taxon>
        <taxon>Hippoboscoidea</taxon>
        <taxon>Glossinidae</taxon>
        <taxon>Glossina</taxon>
    </lineage>
</organism>
<proteinExistence type="predicted"/>
<dbReference type="VEuPathDB" id="VectorBase:GAUT022789"/>
<protein>
    <submittedName>
        <fullName evidence="1">Uncharacterized protein</fullName>
    </submittedName>
</protein>
<keyword evidence="2" id="KW-1185">Reference proteome</keyword>